<protein>
    <submittedName>
        <fullName evidence="1">Uncharacterized protein</fullName>
    </submittedName>
</protein>
<sequence>MIDTRDFQERTFKDLEVVTALDTHDGYWDDYLTLRSTDYFGEYLSQGALDIQGKCVQVSFQTLIDLGLFVLFPPLAVEAEWEKSARMVVELWQPFYRREICITTPDELRTAVRLARDGFGGRWTFPVAAMLLALKPRANNDQVIIEESEAEFSEDEIRELSLHDIQVDRDRLPELVQFEDLGNDIHRHFTGRAINSVFWRVR</sequence>
<comment type="caution">
    <text evidence="1">The sequence shown here is derived from an EMBL/GenBank/DDBJ whole genome shotgun (WGS) entry which is preliminary data.</text>
</comment>
<evidence type="ECO:0000313" key="1">
    <source>
        <dbReference type="EMBL" id="GFF97125.1"/>
    </source>
</evidence>
<name>A0ABQ1BA19_9EURO</name>
<accession>A0ABQ1BA19</accession>
<evidence type="ECO:0000313" key="2">
    <source>
        <dbReference type="Proteomes" id="UP000465266"/>
    </source>
</evidence>
<dbReference type="Proteomes" id="UP000465266">
    <property type="component" value="Unassembled WGS sequence"/>
</dbReference>
<organism evidence="1 2">
    <name type="scientific">Aspergillus udagawae</name>
    <dbReference type="NCBI Taxonomy" id="91492"/>
    <lineage>
        <taxon>Eukaryota</taxon>
        <taxon>Fungi</taxon>
        <taxon>Dikarya</taxon>
        <taxon>Ascomycota</taxon>
        <taxon>Pezizomycotina</taxon>
        <taxon>Eurotiomycetes</taxon>
        <taxon>Eurotiomycetidae</taxon>
        <taxon>Eurotiales</taxon>
        <taxon>Aspergillaceae</taxon>
        <taxon>Aspergillus</taxon>
        <taxon>Aspergillus subgen. Fumigati</taxon>
    </lineage>
</organism>
<proteinExistence type="predicted"/>
<gene>
    <name evidence="1" type="ORF">IFM53868_08906</name>
</gene>
<reference evidence="1 2" key="1">
    <citation type="submission" date="2020-01" db="EMBL/GenBank/DDBJ databases">
        <title>Draft genome sequence of Aspergillus udagawae IFM 53868.</title>
        <authorList>
            <person name="Takahashi H."/>
            <person name="Yaguchi T."/>
        </authorList>
    </citation>
    <scope>NUCLEOTIDE SEQUENCE [LARGE SCALE GENOMIC DNA]</scope>
    <source>
        <strain evidence="1 2">IFM 53868</strain>
    </source>
</reference>
<keyword evidence="2" id="KW-1185">Reference proteome</keyword>
<dbReference type="EMBL" id="BLKG01000143">
    <property type="protein sequence ID" value="GFF97125.1"/>
    <property type="molecule type" value="Genomic_DNA"/>
</dbReference>